<organism evidence="1 2">
    <name type="scientific">Lactobacillus crispatus</name>
    <dbReference type="NCBI Taxonomy" id="47770"/>
    <lineage>
        <taxon>Bacteria</taxon>
        <taxon>Bacillati</taxon>
        <taxon>Bacillota</taxon>
        <taxon>Bacilli</taxon>
        <taxon>Lactobacillales</taxon>
        <taxon>Lactobacillaceae</taxon>
        <taxon>Lactobacillus</taxon>
    </lineage>
</organism>
<dbReference type="Proteomes" id="UP001194414">
    <property type="component" value="Unassembled WGS sequence"/>
</dbReference>
<dbReference type="GO" id="GO:0051301">
    <property type="term" value="P:cell division"/>
    <property type="evidence" value="ECO:0007669"/>
    <property type="project" value="UniProtKB-KW"/>
</dbReference>
<dbReference type="AlphaFoldDB" id="A0AAW4DQN7"/>
<proteinExistence type="predicted"/>
<name>A0AAW4DQN7_9LACO</name>
<feature type="non-terminal residue" evidence="1">
    <location>
        <position position="106"/>
    </location>
</feature>
<reference evidence="1" key="1">
    <citation type="submission" date="2020-07" db="EMBL/GenBank/DDBJ databases">
        <title>Comparative genomics analyses of Lactobacillus crispatus isolated from different ecological niches.</title>
        <authorList>
            <person name="Mancino W."/>
            <person name="Mancabelli L."/>
            <person name="Lugli G.A."/>
            <person name="Milani C."/>
            <person name="Viappiani A."/>
            <person name="Anzalone R."/>
            <person name="Longhi G."/>
            <person name="Ventura M."/>
            <person name="Turroni F."/>
        </authorList>
    </citation>
    <scope>NUCLEOTIDE SEQUENCE</scope>
    <source>
        <strain evidence="1">LB65</strain>
    </source>
</reference>
<dbReference type="EMBL" id="JACCPP010000034">
    <property type="protein sequence ID" value="MBI1709041.1"/>
    <property type="molecule type" value="Genomic_DNA"/>
</dbReference>
<keyword evidence="1" id="KW-0131">Cell cycle</keyword>
<evidence type="ECO:0000313" key="1">
    <source>
        <dbReference type="EMBL" id="MBI1709041.1"/>
    </source>
</evidence>
<accession>A0AAW4DQN7</accession>
<keyword evidence="1" id="KW-0132">Cell division</keyword>
<sequence length="106" mass="12341">MNTDELKRYITQSIDMALDSDMQGESSYTNSFSIDLDKGGIKFIPRMPAGYLIDDNFYQHIFKILNVSLYPSYTLLKQNTAYFVPIDTRDIHVQRALYFPWKEGIS</sequence>
<evidence type="ECO:0000313" key="2">
    <source>
        <dbReference type="Proteomes" id="UP001194414"/>
    </source>
</evidence>
<comment type="caution">
    <text evidence="1">The sequence shown here is derived from an EMBL/GenBank/DDBJ whole genome shotgun (WGS) entry which is preliminary data.</text>
</comment>
<gene>
    <name evidence="1" type="ORF">HYQ56_2036</name>
</gene>
<protein>
    <submittedName>
        <fullName evidence="1">Cell division protein FtsK</fullName>
    </submittedName>
</protein>